<organism evidence="3 4">
    <name type="scientific">Kineosporia succinea</name>
    <dbReference type="NCBI Taxonomy" id="84632"/>
    <lineage>
        <taxon>Bacteria</taxon>
        <taxon>Bacillati</taxon>
        <taxon>Actinomycetota</taxon>
        <taxon>Actinomycetes</taxon>
        <taxon>Kineosporiales</taxon>
        <taxon>Kineosporiaceae</taxon>
        <taxon>Kineosporia</taxon>
    </lineage>
</organism>
<keyword evidence="1" id="KW-0175">Coiled coil</keyword>
<feature type="coiled-coil region" evidence="1">
    <location>
        <begin position="45"/>
        <end position="72"/>
    </location>
</feature>
<feature type="transmembrane region" description="Helical" evidence="2">
    <location>
        <begin position="20"/>
        <end position="41"/>
    </location>
</feature>
<name>A0ABT9NXR1_9ACTN</name>
<dbReference type="EMBL" id="JAUSQZ010000001">
    <property type="protein sequence ID" value="MDP9825206.1"/>
    <property type="molecule type" value="Genomic_DNA"/>
</dbReference>
<keyword evidence="2" id="KW-0472">Membrane</keyword>
<evidence type="ECO:0000313" key="3">
    <source>
        <dbReference type="EMBL" id="MDP9825206.1"/>
    </source>
</evidence>
<reference evidence="3 4" key="1">
    <citation type="submission" date="2023-07" db="EMBL/GenBank/DDBJ databases">
        <title>Sequencing the genomes of 1000 actinobacteria strains.</title>
        <authorList>
            <person name="Klenk H.-P."/>
        </authorList>
    </citation>
    <scope>NUCLEOTIDE SEQUENCE [LARGE SCALE GENOMIC DNA]</scope>
    <source>
        <strain evidence="3 4">DSM 44388</strain>
    </source>
</reference>
<dbReference type="RefSeq" id="WP_307238749.1">
    <property type="nucleotide sequence ID" value="NZ_JAUSQZ010000001.1"/>
</dbReference>
<proteinExistence type="predicted"/>
<evidence type="ECO:0000313" key="4">
    <source>
        <dbReference type="Proteomes" id="UP001235712"/>
    </source>
</evidence>
<evidence type="ECO:0000256" key="1">
    <source>
        <dbReference type="SAM" id="Coils"/>
    </source>
</evidence>
<comment type="caution">
    <text evidence="3">The sequence shown here is derived from an EMBL/GenBank/DDBJ whole genome shotgun (WGS) entry which is preliminary data.</text>
</comment>
<dbReference type="Proteomes" id="UP001235712">
    <property type="component" value="Unassembled WGS sequence"/>
</dbReference>
<evidence type="ECO:0000256" key="2">
    <source>
        <dbReference type="SAM" id="Phobius"/>
    </source>
</evidence>
<keyword evidence="2" id="KW-0812">Transmembrane</keyword>
<accession>A0ABT9NXR1</accession>
<gene>
    <name evidence="3" type="ORF">J2S57_000955</name>
</gene>
<keyword evidence="4" id="KW-1185">Reference proteome</keyword>
<keyword evidence="2" id="KW-1133">Transmembrane helix</keyword>
<sequence length="219" mass="24766">MHNTLSAGWCGPLETDLLPSWIEASATGVGAVIAFGALLYVKRTWESTRGQLAEAKKQAASAEAQLALERQREDRRERAEDRAQAELVSAWVHRGSWPSVDKQQRQVRVLNQSTQPVYNFSLQFQANRRLWHRPDHPLQMKRAMLAPAVPGEGVSLWIGVDDTDMKALEEAEQNNQPFGVCFTFTDIKGKDWTRRWDGKLVEGRERFIPMAEEKPAVVG</sequence>
<protein>
    <submittedName>
        <fullName evidence="3">Uncharacterized protein</fullName>
    </submittedName>
</protein>